<gene>
    <name evidence="2" type="ORF">FHY64_18190</name>
</gene>
<dbReference type="PANTHER" id="PTHR43135">
    <property type="entry name" value="ALPHA-D-RIBOSE 1-METHYLPHOSPHONATE 5-TRIPHOSPHATE DIPHOSPHATASE"/>
    <property type="match status" value="1"/>
</dbReference>
<evidence type="ECO:0000313" key="2">
    <source>
        <dbReference type="EMBL" id="TNY31021.1"/>
    </source>
</evidence>
<dbReference type="Gene3D" id="3.20.20.140">
    <property type="entry name" value="Metal-dependent hydrolases"/>
    <property type="match status" value="1"/>
</dbReference>
<dbReference type="EMBL" id="VFFF01000003">
    <property type="protein sequence ID" value="TNY31021.1"/>
    <property type="molecule type" value="Genomic_DNA"/>
</dbReference>
<evidence type="ECO:0000313" key="3">
    <source>
        <dbReference type="Proteomes" id="UP000314011"/>
    </source>
</evidence>
<dbReference type="InterPro" id="IPR011059">
    <property type="entry name" value="Metal-dep_hydrolase_composite"/>
</dbReference>
<dbReference type="PANTHER" id="PTHR43135:SF3">
    <property type="entry name" value="ALPHA-D-RIBOSE 1-METHYLPHOSPHONATE 5-TRIPHOSPHATE DIPHOSPHATASE"/>
    <property type="match status" value="1"/>
</dbReference>
<dbReference type="CDD" id="cd01299">
    <property type="entry name" value="Met_dep_hydrolase_A"/>
    <property type="match status" value="1"/>
</dbReference>
<feature type="domain" description="Amidohydrolase-related" evidence="1">
    <location>
        <begin position="59"/>
        <end position="409"/>
    </location>
</feature>
<dbReference type="SUPFAM" id="SSF51556">
    <property type="entry name" value="Metallo-dependent hydrolases"/>
    <property type="match status" value="1"/>
</dbReference>
<evidence type="ECO:0000259" key="1">
    <source>
        <dbReference type="Pfam" id="PF01979"/>
    </source>
</evidence>
<reference evidence="2 3" key="1">
    <citation type="submission" date="2019-06" db="EMBL/GenBank/DDBJ databases">
        <title>Genome of new Rhodobacteraceae sp. SM1903.</title>
        <authorList>
            <person name="Ren X."/>
        </authorList>
    </citation>
    <scope>NUCLEOTIDE SEQUENCE [LARGE SCALE GENOMIC DNA]</scope>
    <source>
        <strain evidence="2 3">SM1903</strain>
    </source>
</reference>
<name>A0A5C5G8Z0_9RHOB</name>
<dbReference type="Pfam" id="PF01979">
    <property type="entry name" value="Amidohydro_1"/>
    <property type="match status" value="1"/>
</dbReference>
<keyword evidence="2" id="KW-0378">Hydrolase</keyword>
<dbReference type="OrthoDB" id="9765769at2"/>
<dbReference type="InterPro" id="IPR032466">
    <property type="entry name" value="Metal_Hydrolase"/>
</dbReference>
<dbReference type="InterPro" id="IPR057744">
    <property type="entry name" value="OTAase-like"/>
</dbReference>
<accession>A0A5C5G8Z0</accession>
<dbReference type="InterPro" id="IPR051781">
    <property type="entry name" value="Metallo-dep_Hydrolase"/>
</dbReference>
<dbReference type="GO" id="GO:0016810">
    <property type="term" value="F:hydrolase activity, acting on carbon-nitrogen (but not peptide) bonds"/>
    <property type="evidence" value="ECO:0007669"/>
    <property type="project" value="InterPro"/>
</dbReference>
<sequence>MTQIAPNRIALTGARLLDPEAGTLLENRTILIEDGRITDVAEGQPAPDDAEAIALDGKVVMPGMIDCHMHVVAETLDLWANMIAPSSLAGLRAARVMEETLDRGFTTIRDLGGADHGLVRGVEEGLIDGPRLIICGKGLSTTGGHCDLRARTDDRPGIMSDRLGSMGILVDGTDDVRRVSRTYIKEGARFIKLMANGGVSSPNDPIHTLQFSRDEILAAVEEAENAGLYVSAHVYTDRAIRRCVELGVHSLEHCNLIEAETAMLAAEKGCIAVPTLVAYEALALEGAALGLGPDSVAKIDTVREGGRRSLAIMRDAGLEMAFGSDLLGELRKYHCMEVDLLAEVLTPAEILRSLTTIGAKLCGLEGEAGVIAPGASADLLVLDGNPLDDISLLTDDGANFRAVMARGRFVRSDLEGDHA</sequence>
<dbReference type="RefSeq" id="WP_140197289.1">
    <property type="nucleotide sequence ID" value="NZ_CP065915.1"/>
</dbReference>
<dbReference type="Proteomes" id="UP000314011">
    <property type="component" value="Unassembled WGS sequence"/>
</dbReference>
<dbReference type="AlphaFoldDB" id="A0A5C5G8Z0"/>
<dbReference type="SUPFAM" id="SSF51338">
    <property type="entry name" value="Composite domain of metallo-dependent hydrolases"/>
    <property type="match status" value="1"/>
</dbReference>
<comment type="caution">
    <text evidence="2">The sequence shown here is derived from an EMBL/GenBank/DDBJ whole genome shotgun (WGS) entry which is preliminary data.</text>
</comment>
<dbReference type="InterPro" id="IPR006680">
    <property type="entry name" value="Amidohydro-rel"/>
</dbReference>
<keyword evidence="3" id="KW-1185">Reference proteome</keyword>
<protein>
    <submittedName>
        <fullName evidence="2">Amidohydrolase family protein</fullName>
    </submittedName>
</protein>
<organism evidence="2 3">
    <name type="scientific">Pelagovum pacificum</name>
    <dbReference type="NCBI Taxonomy" id="2588711"/>
    <lineage>
        <taxon>Bacteria</taxon>
        <taxon>Pseudomonadati</taxon>
        <taxon>Pseudomonadota</taxon>
        <taxon>Alphaproteobacteria</taxon>
        <taxon>Rhodobacterales</taxon>
        <taxon>Paracoccaceae</taxon>
        <taxon>Pelagovum</taxon>
    </lineage>
</organism>
<dbReference type="Gene3D" id="2.30.40.10">
    <property type="entry name" value="Urease, subunit C, domain 1"/>
    <property type="match status" value="1"/>
</dbReference>
<proteinExistence type="predicted"/>